<dbReference type="AlphaFoldDB" id="A0AAE3KMD3"/>
<name>A0AAE3KMD3_9CYAN</name>
<evidence type="ECO:0000313" key="2">
    <source>
        <dbReference type="Proteomes" id="UP001204953"/>
    </source>
</evidence>
<dbReference type="Proteomes" id="UP001204953">
    <property type="component" value="Unassembled WGS sequence"/>
</dbReference>
<evidence type="ECO:0000313" key="1">
    <source>
        <dbReference type="EMBL" id="MCP2728701.1"/>
    </source>
</evidence>
<dbReference type="EMBL" id="JAMZMM010000069">
    <property type="protein sequence ID" value="MCP2728701.1"/>
    <property type="molecule type" value="Genomic_DNA"/>
</dbReference>
<protein>
    <recommendedName>
        <fullName evidence="3">CHAT domain-containing protein</fullName>
    </recommendedName>
</protein>
<evidence type="ECO:0008006" key="3">
    <source>
        <dbReference type="Google" id="ProtNLM"/>
    </source>
</evidence>
<accession>A0AAE3KMD3</accession>
<reference evidence="1" key="1">
    <citation type="submission" date="2022-06" db="EMBL/GenBank/DDBJ databases">
        <title>New cyanobacteria of genus Symplocastrum in benthos of Lake Baikal.</title>
        <authorList>
            <person name="Sorokovikova E."/>
            <person name="Tikhonova I."/>
            <person name="Krasnopeev A."/>
            <person name="Evseev P."/>
            <person name="Gladkikh A."/>
            <person name="Belykh O."/>
        </authorList>
    </citation>
    <scope>NUCLEOTIDE SEQUENCE</scope>
    <source>
        <strain evidence="1">BBK-W-15</strain>
    </source>
</reference>
<keyword evidence="2" id="KW-1185">Reference proteome</keyword>
<proteinExistence type="predicted"/>
<comment type="caution">
    <text evidence="1">The sequence shown here is derived from an EMBL/GenBank/DDBJ whole genome shotgun (WGS) entry which is preliminary data.</text>
</comment>
<organism evidence="1 2">
    <name type="scientific">Limnofasciculus baicalensis BBK-W-15</name>
    <dbReference type="NCBI Taxonomy" id="2699891"/>
    <lineage>
        <taxon>Bacteria</taxon>
        <taxon>Bacillati</taxon>
        <taxon>Cyanobacteriota</taxon>
        <taxon>Cyanophyceae</taxon>
        <taxon>Coleofasciculales</taxon>
        <taxon>Coleofasciculaceae</taxon>
        <taxon>Limnofasciculus</taxon>
        <taxon>Limnofasciculus baicalensis</taxon>
    </lineage>
</organism>
<gene>
    <name evidence="1" type="ORF">NJ959_09490</name>
</gene>
<sequence>MAQLQPQIAQILAQLKPGKRFVLEEVIDADLKEIRDRKPYPFANPFYWAAFTAAGV</sequence>
<dbReference type="RefSeq" id="WP_254011495.1">
    <property type="nucleotide sequence ID" value="NZ_JAMZMM010000069.1"/>
</dbReference>